<gene>
    <name evidence="1" type="ORF">LB359_13175</name>
</gene>
<dbReference type="RefSeq" id="WP_224103545.1">
    <property type="nucleotide sequence ID" value="NZ_BDYS01000017.1"/>
</dbReference>
<dbReference type="Proteomes" id="UP001200271">
    <property type="component" value="Unassembled WGS sequence"/>
</dbReference>
<evidence type="ECO:0008006" key="3">
    <source>
        <dbReference type="Google" id="ProtNLM"/>
    </source>
</evidence>
<proteinExistence type="predicted"/>
<evidence type="ECO:0000313" key="2">
    <source>
        <dbReference type="Proteomes" id="UP001200271"/>
    </source>
</evidence>
<dbReference type="PANTHER" id="PTHR35004:SF7">
    <property type="entry name" value="INTEGRASE PROTEIN"/>
    <property type="match status" value="1"/>
</dbReference>
<reference evidence="1" key="2">
    <citation type="submission" date="2023-08" db="EMBL/GenBank/DDBJ databases">
        <authorList>
            <person name="Zhao H."/>
            <person name="Wang X."/>
        </authorList>
    </citation>
    <scope>NUCLEOTIDE SEQUENCE</scope>
    <source>
        <strain evidence="1">NC-4</strain>
    </source>
</reference>
<dbReference type="PANTHER" id="PTHR35004">
    <property type="entry name" value="TRANSPOSASE RV3428C-RELATED"/>
    <property type="match status" value="1"/>
</dbReference>
<dbReference type="EMBL" id="JAIUEN010000138">
    <property type="protein sequence ID" value="MCE3363265.1"/>
    <property type="molecule type" value="Genomic_DNA"/>
</dbReference>
<organism evidence="1 2">
    <name type="scientific">Staphylococcus aureus</name>
    <dbReference type="NCBI Taxonomy" id="1280"/>
    <lineage>
        <taxon>Bacteria</taxon>
        <taxon>Bacillati</taxon>
        <taxon>Bacillota</taxon>
        <taxon>Bacilli</taxon>
        <taxon>Bacillales</taxon>
        <taxon>Staphylococcaceae</taxon>
        <taxon>Staphylococcus</taxon>
    </lineage>
</organism>
<accession>A0AAW4YB32</accession>
<comment type="caution">
    <text evidence="1">The sequence shown here is derived from an EMBL/GenBank/DDBJ whole genome shotgun (WGS) entry which is preliminary data.</text>
</comment>
<dbReference type="AlphaFoldDB" id="A0AAW4YB32"/>
<name>A0AAW4YB32_STAAU</name>
<evidence type="ECO:0000313" key="1">
    <source>
        <dbReference type="EMBL" id="MCE3363265.1"/>
    </source>
</evidence>
<protein>
    <recommendedName>
        <fullName evidence="3">Transposase</fullName>
    </recommendedName>
</protein>
<reference evidence="1" key="1">
    <citation type="journal article" date="2021" name="Front Med (Lausanne)">
        <title>The Prevalence and Determinants of Fusidic Acid Resistance Among Methicillin-Resistant Staphylococcus aureus Clinical Isolates in China.</title>
        <authorList>
            <person name="Zhao H."/>
            <person name="Wang X."/>
            <person name="Wang B."/>
            <person name="Xu Y."/>
            <person name="Rao L."/>
            <person name="Wan B."/>
            <person name="Guo Y."/>
            <person name="Wu X."/>
            <person name="Yu J."/>
            <person name="Chen L."/>
            <person name="Li M."/>
            <person name="Yu F."/>
        </authorList>
    </citation>
    <scope>NUCLEOTIDE SEQUENCE</scope>
    <source>
        <strain evidence="1">NC-4</strain>
    </source>
</reference>
<sequence>MKGLQQMSHKGTTRFKSKPGHLAQFEWKPSINFKMKGNQIVSINIGDLLLSYSRFIIMQLTMSKSRDVLFNLLIQAFELMEDVLNELVKDNMKNVMEQPRSECRNSQINRRFKKIAEHFNFKSNPCIASRPRT</sequence>